<keyword evidence="5" id="KW-1185">Reference proteome</keyword>
<evidence type="ECO:0000256" key="2">
    <source>
        <dbReference type="ARBA" id="ARBA00045690"/>
    </source>
</evidence>
<reference evidence="4" key="1">
    <citation type="submission" date="2018-04" db="EMBL/GenBank/DDBJ databases">
        <title>Transcriptome assembly of Sipha flava.</title>
        <authorList>
            <person name="Scully E.D."/>
            <person name="Geib S.M."/>
            <person name="Palmer N.A."/>
            <person name="Koch K."/>
            <person name="Bradshaw J."/>
            <person name="Heng-Moss T."/>
            <person name="Sarath G."/>
        </authorList>
    </citation>
    <scope>NUCLEOTIDE SEQUENCE</scope>
</reference>
<dbReference type="InterPro" id="IPR051091">
    <property type="entry name" value="O-Glucosyltr/Glycosyltrsf_90"/>
</dbReference>
<evidence type="ECO:0000313" key="6">
    <source>
        <dbReference type="RefSeq" id="XP_025419368.1"/>
    </source>
</evidence>
<dbReference type="PANTHER" id="PTHR12203:SF122">
    <property type="entry name" value="GLYCOSYL TRANSFERASE CAP10 DOMAIN-CONTAINING PROTEIN"/>
    <property type="match status" value="1"/>
</dbReference>
<comment type="function">
    <text evidence="2">Protein O-glucosyltransferase. Catalyzes the reaction that attaches glucose through an O-glycosidic linkage to a conserved serine residue found in the consensus sequence C-X-S-X-[PA]-C in epidermal growth factor-like repeats. Regulates Notch signaling by glucosylating Notch in the ER, glucosylation is required for the correct folding and cleavage of Notch.</text>
</comment>
<dbReference type="AlphaFoldDB" id="A0A2S2QTN5"/>
<sequence length="492" mass="57458">MIVNGILLTLLFVIFEFYGLLSANTIVWGPGLNPKIVLPARYFYIKYNQDELNIEDFNVIISGKTKIGNKCRIWTNILDRKDASFLVRYKLYEVCYDLIILVEDLKTHKKHVNNFYQGPVYPDECDCSKMSIDTWLSEAGCKTDIKQINSDLSHFKKIDFNNVLSKMVKFFSQHSHSMSTCQYVVKNNLIFRKCYGEYTGFKMFMDNLLLSLSRKVYLPDLEFFVNLGDWPLSSPKNRFPLFSWCGSNYTMDIVMPTYDITESSLENMGRVSLDMLSIQGNIEKPWSQKIEKAFWMGRDSSKHRLNLVDLSKSHSDLINASITNFFFYKELKEKYGSGKKPISFFKFFDYKYQLNIDGTVAAYRFPYLIAGDSLVFKQDSEYYEHFYNELTPWVHYIPIKRNLGNLVDLIKAMINDDEKAKTISLNGQKYARENLAPHDILGYYLLLFQKYSKLLISTVEVRDDMEAVINTKTQLDCECDNENIRDNSKMEL</sequence>
<dbReference type="Pfam" id="PF05686">
    <property type="entry name" value="Glyco_transf_90"/>
    <property type="match status" value="1"/>
</dbReference>
<feature type="domain" description="Glycosyl transferase CAP10" evidence="3">
    <location>
        <begin position="217"/>
        <end position="458"/>
    </location>
</feature>
<dbReference type="InterPro" id="IPR006598">
    <property type="entry name" value="CAP10"/>
</dbReference>
<dbReference type="GO" id="GO:0046527">
    <property type="term" value="F:glucosyltransferase activity"/>
    <property type="evidence" value="ECO:0007669"/>
    <property type="project" value="TreeGrafter"/>
</dbReference>
<evidence type="ECO:0000313" key="4">
    <source>
        <dbReference type="EMBL" id="MBY81088.1"/>
    </source>
</evidence>
<evidence type="ECO:0000313" key="5">
    <source>
        <dbReference type="Proteomes" id="UP000694846"/>
    </source>
</evidence>
<comment type="subcellular location">
    <subcellularLocation>
        <location evidence="1">Endoplasmic reticulum lumen</location>
    </subcellularLocation>
</comment>
<dbReference type="Gene3D" id="2.60.40.10">
    <property type="entry name" value="Immunoglobulins"/>
    <property type="match status" value="1"/>
</dbReference>
<dbReference type="SMART" id="SM00672">
    <property type="entry name" value="CAP10"/>
    <property type="match status" value="1"/>
</dbReference>
<reference evidence="6" key="2">
    <citation type="submission" date="2025-04" db="UniProtKB">
        <authorList>
            <consortium name="RefSeq"/>
        </authorList>
    </citation>
    <scope>IDENTIFICATION</scope>
    <source>
        <tissue evidence="6">Whole body</tissue>
    </source>
</reference>
<proteinExistence type="predicted"/>
<name>A0A2S2QTN5_9HEMI</name>
<protein>
    <submittedName>
        <fullName evidence="4 6">KDEL motif-containing protein 1</fullName>
    </submittedName>
</protein>
<dbReference type="PANTHER" id="PTHR12203">
    <property type="entry name" value="KDEL LYS-ASP-GLU-LEU CONTAINING - RELATED"/>
    <property type="match status" value="1"/>
</dbReference>
<dbReference type="Proteomes" id="UP000694846">
    <property type="component" value="Unplaced"/>
</dbReference>
<dbReference type="RefSeq" id="XP_025419368.1">
    <property type="nucleotide sequence ID" value="XM_025563583.1"/>
</dbReference>
<dbReference type="OrthoDB" id="541052at2759"/>
<dbReference type="InterPro" id="IPR013783">
    <property type="entry name" value="Ig-like_fold"/>
</dbReference>
<accession>A0A2S2QTN5</accession>
<evidence type="ECO:0000256" key="1">
    <source>
        <dbReference type="ARBA" id="ARBA00004319"/>
    </source>
</evidence>
<organism evidence="4">
    <name type="scientific">Sipha flava</name>
    <name type="common">yellow sugarcane aphid</name>
    <dbReference type="NCBI Taxonomy" id="143950"/>
    <lineage>
        <taxon>Eukaryota</taxon>
        <taxon>Metazoa</taxon>
        <taxon>Ecdysozoa</taxon>
        <taxon>Arthropoda</taxon>
        <taxon>Hexapoda</taxon>
        <taxon>Insecta</taxon>
        <taxon>Pterygota</taxon>
        <taxon>Neoptera</taxon>
        <taxon>Paraneoptera</taxon>
        <taxon>Hemiptera</taxon>
        <taxon>Sternorrhyncha</taxon>
        <taxon>Aphidomorpha</taxon>
        <taxon>Aphidoidea</taxon>
        <taxon>Aphididae</taxon>
        <taxon>Sipha</taxon>
    </lineage>
</organism>
<dbReference type="GO" id="GO:0005788">
    <property type="term" value="C:endoplasmic reticulum lumen"/>
    <property type="evidence" value="ECO:0007669"/>
    <property type="project" value="UniProtKB-SubCell"/>
</dbReference>
<gene>
    <name evidence="4" type="primary">kdelc1</name>
    <name evidence="6" type="synonym">LOC112689750</name>
    <name evidence="4" type="ORF">g.57727</name>
</gene>
<evidence type="ECO:0000259" key="3">
    <source>
        <dbReference type="SMART" id="SM00672"/>
    </source>
</evidence>
<dbReference type="EMBL" id="GGMS01011885">
    <property type="protein sequence ID" value="MBY81088.1"/>
    <property type="molecule type" value="Transcribed_RNA"/>
</dbReference>